<organism evidence="2 3">
    <name type="scientific">Shewanella sedimentimangrovi</name>
    <dbReference type="NCBI Taxonomy" id="2814293"/>
    <lineage>
        <taxon>Bacteria</taxon>
        <taxon>Pseudomonadati</taxon>
        <taxon>Pseudomonadota</taxon>
        <taxon>Gammaproteobacteria</taxon>
        <taxon>Alteromonadales</taxon>
        <taxon>Shewanellaceae</taxon>
        <taxon>Shewanella</taxon>
    </lineage>
</organism>
<evidence type="ECO:0000313" key="2">
    <source>
        <dbReference type="EMBL" id="QSX37860.1"/>
    </source>
</evidence>
<dbReference type="RefSeq" id="WP_207381030.1">
    <property type="nucleotide sequence ID" value="NZ_CP071502.1"/>
</dbReference>
<feature type="transmembrane region" description="Helical" evidence="1">
    <location>
        <begin position="215"/>
        <end position="235"/>
    </location>
</feature>
<keyword evidence="3" id="KW-1185">Reference proteome</keyword>
<sequence length="374" mass="41994">MGVISSFNSLDKRFAWSFLGFMLAAIFGGISIYTEFFRVNTPSVVVEVISDANVLDVKEEISELKVFYGDVDIKSLNQTLSVLFLRIKNDGGAPILNGYYDKNYPFNIILKEGKFLKVEQLGATNDYLRTAAQPKINTDKTISLPDVILEPSEGYTIKILALHSSGHGIKIDVVGKIAGTKKIELRTLNSAGSELSFWGGVFYGSIFVQLVRLPIYFVVFIFVLVSIVGPMVMASDAISTRKRKKVVEQYKVYSKDCLSNYHEVIFKEYIDLGLPALVEVKELLTDKRNWKRLVREVNMDVDSTESLLQSPAARLMIEQEDVINLTPNYIRRNASRLIRKIGALSKSEDNEISIDEDVESGLSKFIDFVVIKEG</sequence>
<keyword evidence="1" id="KW-0472">Membrane</keyword>
<dbReference type="Proteomes" id="UP000663207">
    <property type="component" value="Chromosome"/>
</dbReference>
<protein>
    <submittedName>
        <fullName evidence="2">Uncharacterized protein</fullName>
    </submittedName>
</protein>
<name>A0ABX7R445_9GAMM</name>
<keyword evidence="1" id="KW-0812">Transmembrane</keyword>
<accession>A0ABX7R445</accession>
<keyword evidence="1" id="KW-1133">Transmembrane helix</keyword>
<evidence type="ECO:0000256" key="1">
    <source>
        <dbReference type="SAM" id="Phobius"/>
    </source>
</evidence>
<proteinExistence type="predicted"/>
<dbReference type="EMBL" id="CP071502">
    <property type="protein sequence ID" value="QSX37860.1"/>
    <property type="molecule type" value="Genomic_DNA"/>
</dbReference>
<gene>
    <name evidence="2" type="ORF">JYB85_03190</name>
</gene>
<reference evidence="2 3" key="1">
    <citation type="submission" date="2021-03" db="EMBL/GenBank/DDBJ databases">
        <title>Novel species identification of genus Shewanella.</title>
        <authorList>
            <person name="Liu G."/>
            <person name="Zhang Q."/>
        </authorList>
    </citation>
    <scope>NUCLEOTIDE SEQUENCE [LARGE SCALE GENOMIC DNA]</scope>
    <source>
        <strain evidence="2 3">FJAT-52962</strain>
    </source>
</reference>
<feature type="transmembrane region" description="Helical" evidence="1">
    <location>
        <begin position="14"/>
        <end position="33"/>
    </location>
</feature>
<evidence type="ECO:0000313" key="3">
    <source>
        <dbReference type="Proteomes" id="UP000663207"/>
    </source>
</evidence>